<dbReference type="PANTHER" id="PTHR34597:SF1">
    <property type="entry name" value="HEME_HEMOPEXIN TRANSPORTER PROTEIN HUXB"/>
    <property type="match status" value="1"/>
</dbReference>
<dbReference type="InterPro" id="IPR051544">
    <property type="entry name" value="TPS_OM_transporter"/>
</dbReference>
<keyword evidence="8" id="KW-1185">Reference proteome</keyword>
<sequence>MQRRKLMKLSCAAAAALVTCSTYAQVVVPPSADPGALQQRRIEEDQRRLEQERLERTPAVAPVIEAPKAPATAPVASQVRFKVNAVKFAPASEVLSAEELKALADAFVGKEVSFADLQRLAEQVNAAYRERGVVTARAIIPPQDVSSGNITLQLVEGKLGEVRVKGNESTRASYVLSRVDAEPGRLVDLPTLQTSLLRFNRTNTAQLRAELKPGQSFGSTDLEIGIIEPKQHNFRIGVDNLGSEVTGETRVGLSYSNQSLLGWRDSLSLAAMSASGLKSYSVDYGIPVSRSGGRLNLAHNQDDTQLKYGPFASLGITGESTSTALSLRQPIHFGERSQIDLLASLRKRDVENKVSGVFLSSTATQDVQLGLEYQSADDSGQWLTSYSLYKGDAKTAGVSKRYTVGRGALRRTQFLAAGWALRGALSAQHTSSDELPSSEHFFLGGEGSVRGYPVGAFSGDQGALLSLELHHPITGPSAEGSGQAYSAAGFFFVDTGQVRQILPPDSTQDKTKRLTSLGWGVEAAMGRYLSARVTLAYALRELPEQKRRYTASVQIYSQF</sequence>
<feature type="domain" description="Haemolysin activator HlyB C-terminal" evidence="5">
    <location>
        <begin position="218"/>
        <end position="521"/>
    </location>
</feature>
<dbReference type="Gene3D" id="3.10.20.310">
    <property type="entry name" value="membrane protein fhac"/>
    <property type="match status" value="1"/>
</dbReference>
<evidence type="ECO:0000313" key="7">
    <source>
        <dbReference type="EMBL" id="NWF45868.1"/>
    </source>
</evidence>
<feature type="signal peptide" evidence="4">
    <location>
        <begin position="1"/>
        <end position="24"/>
    </location>
</feature>
<evidence type="ECO:0000313" key="8">
    <source>
        <dbReference type="Proteomes" id="UP000545507"/>
    </source>
</evidence>
<evidence type="ECO:0000256" key="1">
    <source>
        <dbReference type="ARBA" id="ARBA00022452"/>
    </source>
</evidence>
<protein>
    <submittedName>
        <fullName evidence="7">ShlB/FhaC/HecB family hemolysin secretion/activation protein</fullName>
    </submittedName>
</protein>
<keyword evidence="2" id="KW-0812">Transmembrane</keyword>
<dbReference type="EMBL" id="VYGV01000007">
    <property type="protein sequence ID" value="NWF45868.1"/>
    <property type="molecule type" value="Genomic_DNA"/>
</dbReference>
<organism evidence="7 8">
    <name type="scientific">Hydrogenophaga aromaticivorans</name>
    <dbReference type="NCBI Taxonomy" id="2610898"/>
    <lineage>
        <taxon>Bacteria</taxon>
        <taxon>Pseudomonadati</taxon>
        <taxon>Pseudomonadota</taxon>
        <taxon>Betaproteobacteria</taxon>
        <taxon>Burkholderiales</taxon>
        <taxon>Comamonadaceae</taxon>
        <taxon>Hydrogenophaga</taxon>
    </lineage>
</organism>
<keyword evidence="1" id="KW-1134">Transmembrane beta strand</keyword>
<feature type="domain" description="Polypeptide-transport-associated ShlB-type" evidence="6">
    <location>
        <begin position="81"/>
        <end position="157"/>
    </location>
</feature>
<dbReference type="InterPro" id="IPR013686">
    <property type="entry name" value="Polypept-transport_assoc_ShlB"/>
</dbReference>
<gene>
    <name evidence="7" type="ORF">F3K02_11495</name>
</gene>
<accession>A0A7Y8KY86</accession>
<keyword evidence="4" id="KW-0732">Signal</keyword>
<dbReference type="GO" id="GO:0098046">
    <property type="term" value="C:type V protein secretion system complex"/>
    <property type="evidence" value="ECO:0007669"/>
    <property type="project" value="TreeGrafter"/>
</dbReference>
<dbReference type="PANTHER" id="PTHR34597">
    <property type="entry name" value="SLR1661 PROTEIN"/>
    <property type="match status" value="1"/>
</dbReference>
<evidence type="ECO:0000256" key="3">
    <source>
        <dbReference type="ARBA" id="ARBA00023237"/>
    </source>
</evidence>
<dbReference type="AlphaFoldDB" id="A0A7Y8KY86"/>
<evidence type="ECO:0000259" key="5">
    <source>
        <dbReference type="Pfam" id="PF03865"/>
    </source>
</evidence>
<proteinExistence type="predicted"/>
<evidence type="ECO:0000256" key="4">
    <source>
        <dbReference type="SAM" id="SignalP"/>
    </source>
</evidence>
<dbReference type="GO" id="GO:0008320">
    <property type="term" value="F:protein transmembrane transporter activity"/>
    <property type="evidence" value="ECO:0007669"/>
    <property type="project" value="TreeGrafter"/>
</dbReference>
<dbReference type="GO" id="GO:0046819">
    <property type="term" value="P:protein secretion by the type V secretion system"/>
    <property type="evidence" value="ECO:0007669"/>
    <property type="project" value="TreeGrafter"/>
</dbReference>
<dbReference type="Pfam" id="PF03865">
    <property type="entry name" value="ShlB"/>
    <property type="match status" value="1"/>
</dbReference>
<feature type="chain" id="PRO_5031251503" evidence="4">
    <location>
        <begin position="25"/>
        <end position="559"/>
    </location>
</feature>
<dbReference type="Proteomes" id="UP000545507">
    <property type="component" value="Unassembled WGS sequence"/>
</dbReference>
<dbReference type="Gene3D" id="2.40.160.50">
    <property type="entry name" value="membrane protein fhac: a member of the omp85/tpsb transporter family"/>
    <property type="match status" value="1"/>
</dbReference>
<dbReference type="Pfam" id="PF08479">
    <property type="entry name" value="POTRA_2"/>
    <property type="match status" value="1"/>
</dbReference>
<reference evidence="7 8" key="1">
    <citation type="submission" date="2019-09" db="EMBL/GenBank/DDBJ databases">
        <title>Hydrogenophaga aromatica sp. nov., isolated from a para-xylene-degrading enrichment culture.</title>
        <authorList>
            <person name="Tancsics A."/>
            <person name="Banerjee S."/>
        </authorList>
    </citation>
    <scope>NUCLEOTIDE SEQUENCE [LARGE SCALE GENOMIC DNA]</scope>
    <source>
        <strain evidence="7 8">D2P1</strain>
    </source>
</reference>
<dbReference type="InterPro" id="IPR005565">
    <property type="entry name" value="Hemolysn_activator_HlyB_C"/>
</dbReference>
<keyword evidence="3" id="KW-0998">Cell outer membrane</keyword>
<comment type="caution">
    <text evidence="7">The sequence shown here is derived from an EMBL/GenBank/DDBJ whole genome shotgun (WGS) entry which is preliminary data.</text>
</comment>
<evidence type="ECO:0000259" key="6">
    <source>
        <dbReference type="Pfam" id="PF08479"/>
    </source>
</evidence>
<keyword evidence="1" id="KW-0472">Membrane</keyword>
<name>A0A7Y8KY86_9BURK</name>
<evidence type="ECO:0000256" key="2">
    <source>
        <dbReference type="ARBA" id="ARBA00022692"/>
    </source>
</evidence>